<dbReference type="PANTHER" id="PTHR12127:SF7">
    <property type="entry name" value="SD02261P"/>
    <property type="match status" value="1"/>
</dbReference>
<dbReference type="Proteomes" id="UP001165065">
    <property type="component" value="Unassembled WGS sequence"/>
</dbReference>
<evidence type="ECO:0000256" key="6">
    <source>
        <dbReference type="SAM" id="Phobius"/>
    </source>
</evidence>
<comment type="caution">
    <text evidence="8">The sequence shown here is derived from an EMBL/GenBank/DDBJ whole genome shotgun (WGS) entry which is preliminary data.</text>
</comment>
<gene>
    <name evidence="8" type="ORF">TrCOL_g8078</name>
</gene>
<comment type="subcellular location">
    <subcellularLocation>
        <location evidence="1">Membrane</location>
        <topology evidence="1">Multi-pass membrane protein</topology>
    </subcellularLocation>
</comment>
<evidence type="ECO:0000256" key="4">
    <source>
        <dbReference type="ARBA" id="ARBA00023136"/>
    </source>
</evidence>
<evidence type="ECO:0000313" key="9">
    <source>
        <dbReference type="Proteomes" id="UP001165065"/>
    </source>
</evidence>
<feature type="region of interest" description="Disordered" evidence="5">
    <location>
        <begin position="439"/>
        <end position="468"/>
    </location>
</feature>
<feature type="transmembrane region" description="Helical" evidence="6">
    <location>
        <begin position="392"/>
        <end position="413"/>
    </location>
</feature>
<keyword evidence="9" id="KW-1185">Reference proteome</keyword>
<accession>A0A9W7G7K5</accession>
<dbReference type="GO" id="GO:0072345">
    <property type="term" value="F:NAADP-sensitive calcium-release channel activity"/>
    <property type="evidence" value="ECO:0007669"/>
    <property type="project" value="TreeGrafter"/>
</dbReference>
<feature type="region of interest" description="Disordered" evidence="5">
    <location>
        <begin position="572"/>
        <end position="650"/>
    </location>
</feature>
<feature type="compositionally biased region" description="Acidic residues" evidence="5">
    <location>
        <begin position="585"/>
        <end position="597"/>
    </location>
</feature>
<feature type="region of interest" description="Disordered" evidence="5">
    <location>
        <begin position="1"/>
        <end position="45"/>
    </location>
</feature>
<evidence type="ECO:0000256" key="5">
    <source>
        <dbReference type="SAM" id="MobiDB-lite"/>
    </source>
</evidence>
<protein>
    <recommendedName>
        <fullName evidence="7">Polycystin cation channel PKD1/PKD2 domain-containing protein</fullName>
    </recommendedName>
</protein>
<proteinExistence type="predicted"/>
<name>A0A9W7G7K5_9STRA</name>
<dbReference type="OrthoDB" id="263481at2759"/>
<dbReference type="InterPro" id="IPR013122">
    <property type="entry name" value="PKD1_2_channel"/>
</dbReference>
<feature type="transmembrane region" description="Helical" evidence="6">
    <location>
        <begin position="328"/>
        <end position="350"/>
    </location>
</feature>
<dbReference type="EMBL" id="BRYA01000063">
    <property type="protein sequence ID" value="GMI36196.1"/>
    <property type="molecule type" value="Genomic_DNA"/>
</dbReference>
<evidence type="ECO:0000256" key="2">
    <source>
        <dbReference type="ARBA" id="ARBA00022692"/>
    </source>
</evidence>
<feature type="compositionally biased region" description="Basic and acidic residues" evidence="5">
    <location>
        <begin position="599"/>
        <end position="610"/>
    </location>
</feature>
<feature type="domain" description="Polycystin cation channel PKD1/PKD2" evidence="7">
    <location>
        <begin position="289"/>
        <end position="413"/>
    </location>
</feature>
<organism evidence="8 9">
    <name type="scientific">Triparma columacea</name>
    <dbReference type="NCBI Taxonomy" id="722753"/>
    <lineage>
        <taxon>Eukaryota</taxon>
        <taxon>Sar</taxon>
        <taxon>Stramenopiles</taxon>
        <taxon>Ochrophyta</taxon>
        <taxon>Bolidophyceae</taxon>
        <taxon>Parmales</taxon>
        <taxon>Triparmaceae</taxon>
        <taxon>Triparma</taxon>
    </lineage>
</organism>
<reference evidence="9" key="1">
    <citation type="journal article" date="2023" name="Commun. Biol.">
        <title>Genome analysis of Parmales, the sister group of diatoms, reveals the evolutionary specialization of diatoms from phago-mixotrophs to photoautotrophs.</title>
        <authorList>
            <person name="Ban H."/>
            <person name="Sato S."/>
            <person name="Yoshikawa S."/>
            <person name="Yamada K."/>
            <person name="Nakamura Y."/>
            <person name="Ichinomiya M."/>
            <person name="Sato N."/>
            <person name="Blanc-Mathieu R."/>
            <person name="Endo H."/>
            <person name="Kuwata A."/>
            <person name="Ogata H."/>
        </authorList>
    </citation>
    <scope>NUCLEOTIDE SEQUENCE [LARGE SCALE GENOMIC DNA]</scope>
</reference>
<feature type="compositionally biased region" description="Gly residues" evidence="5">
    <location>
        <begin position="439"/>
        <end position="448"/>
    </location>
</feature>
<keyword evidence="3 6" id="KW-1133">Transmembrane helix</keyword>
<dbReference type="GO" id="GO:0016020">
    <property type="term" value="C:membrane"/>
    <property type="evidence" value="ECO:0007669"/>
    <property type="project" value="UniProtKB-SubCell"/>
</dbReference>
<evidence type="ECO:0000259" key="7">
    <source>
        <dbReference type="Pfam" id="PF08016"/>
    </source>
</evidence>
<keyword evidence="4 6" id="KW-0472">Membrane</keyword>
<sequence length="650" mass="70876">MDDPSGTLMTSIPPPSSVSSHKKKHPPSRRHRKKKRKQNNKEMTPEEQLDLSPWAKWILYRKFPFKLLFHLTLVILSSAHVLTINTIFDSYSRAVTSTWSTLLFPSGYHTPSNLGYELYTIPDVLTHAQHLVSSYYSLPFNSVDTLTIYEDPYRTSPDSLLKVPTLEVVRSKHETGTTPDTNETVFEIEETDKGWPLAQDGGLQEAYETGDVEYTEDFFNNLLSMVFTLPVRSTGISTGPTTGVYTLCVYWDVKVTYDLGARGQIIVGLESYLFLDSPKHKDVLEDGSYRMVLGAATAGLWFSSVQYLEYFPRFYMLIWTLKTGLPRVLQFFVGIFPFFIGYALLGMTLFGDECSLFGDIQSTTCTLFSVVNGDSVLDVFDALKYAFPIGDVYLYVYIMIFMYVVLMSVIAIVEEAFFDSLRGQGLDIGGEHVNGAGLGIRGGGGGGTNQRNDTTTGAGGGGGGVRPKRKTSIFNSDVGAVGGLLTPGGHVYDLGEGVHYTPPVGGGGEGEVEGFNRERVRSKSINISTISQGHGGDGKVGSQGSFGILGSSPATFQSRLMPAKLREVLRSVSRKEGGGEGSSSESDDSGSESDAENEGGGREKEEERDSGLNNSGFKMDDEDEFDKKLDKKGGSSSGRTAGDRMTLGGN</sequence>
<dbReference type="PANTHER" id="PTHR12127">
    <property type="entry name" value="MUCOLIPIN"/>
    <property type="match status" value="1"/>
</dbReference>
<dbReference type="AlphaFoldDB" id="A0A9W7G7K5"/>
<evidence type="ECO:0000256" key="3">
    <source>
        <dbReference type="ARBA" id="ARBA00022989"/>
    </source>
</evidence>
<evidence type="ECO:0000256" key="1">
    <source>
        <dbReference type="ARBA" id="ARBA00004141"/>
    </source>
</evidence>
<feature type="transmembrane region" description="Helical" evidence="6">
    <location>
        <begin position="67"/>
        <end position="88"/>
    </location>
</feature>
<dbReference type="Gene3D" id="1.10.287.70">
    <property type="match status" value="1"/>
</dbReference>
<dbReference type="InterPro" id="IPR039031">
    <property type="entry name" value="Mucolipin"/>
</dbReference>
<dbReference type="Pfam" id="PF08016">
    <property type="entry name" value="PKD_channel"/>
    <property type="match status" value="1"/>
</dbReference>
<evidence type="ECO:0000313" key="8">
    <source>
        <dbReference type="EMBL" id="GMI36196.1"/>
    </source>
</evidence>
<feature type="transmembrane region" description="Helical" evidence="6">
    <location>
        <begin position="289"/>
        <end position="308"/>
    </location>
</feature>
<keyword evidence="2 6" id="KW-0812">Transmembrane</keyword>
<feature type="compositionally biased region" description="Basic residues" evidence="5">
    <location>
        <begin position="20"/>
        <end position="38"/>
    </location>
</feature>